<dbReference type="OrthoDB" id="6399623at2"/>
<dbReference type="Pfam" id="PF16358">
    <property type="entry name" value="RcsF"/>
    <property type="match status" value="1"/>
</dbReference>
<dbReference type="RefSeq" id="WP_146797320.1">
    <property type="nucleotide sequence ID" value="NZ_VOLP01000003.1"/>
</dbReference>
<sequence length="145" mass="16059">MKKNKQTTDNNANNILMRILTLVLIGLSACSSDYTVSTNLDKENFQTYFSHAQVKVFQDDSEFPGRYKLIGPVEGEDCQAKSHHAAPDKIAARTEARRQAAQQQGNAIIFSGCALIDDDQANKQCIATVVCYGMAYQVEPLKKIN</sequence>
<protein>
    <submittedName>
        <fullName evidence="2">RcsF protein</fullName>
    </submittedName>
</protein>
<evidence type="ECO:0000313" key="2">
    <source>
        <dbReference type="EMBL" id="TWX71489.1"/>
    </source>
</evidence>
<dbReference type="GO" id="GO:0009279">
    <property type="term" value="C:cell outer membrane"/>
    <property type="evidence" value="ECO:0007669"/>
    <property type="project" value="InterPro"/>
</dbReference>
<dbReference type="AlphaFoldDB" id="A0A5C6QRI9"/>
<dbReference type="GO" id="GO:0035556">
    <property type="term" value="P:intracellular signal transduction"/>
    <property type="evidence" value="ECO:0007669"/>
    <property type="project" value="InterPro"/>
</dbReference>
<evidence type="ECO:0000313" key="3">
    <source>
        <dbReference type="Proteomes" id="UP000321525"/>
    </source>
</evidence>
<proteinExistence type="predicted"/>
<evidence type="ECO:0000313" key="4">
    <source>
        <dbReference type="Proteomes" id="UP000321917"/>
    </source>
</evidence>
<evidence type="ECO:0000313" key="1">
    <source>
        <dbReference type="EMBL" id="TWX62578.1"/>
    </source>
</evidence>
<keyword evidence="3" id="KW-1185">Reference proteome</keyword>
<dbReference type="Gene3D" id="3.30.110.70">
    <property type="entry name" value="Hypothetical protein apc22750. Chain B"/>
    <property type="match status" value="1"/>
</dbReference>
<dbReference type="EMBL" id="VOLQ01000002">
    <property type="protein sequence ID" value="TWX71489.1"/>
    <property type="molecule type" value="Genomic_DNA"/>
</dbReference>
<dbReference type="PROSITE" id="PS51257">
    <property type="entry name" value="PROKAR_LIPOPROTEIN"/>
    <property type="match status" value="1"/>
</dbReference>
<dbReference type="Proteomes" id="UP000321525">
    <property type="component" value="Unassembled WGS sequence"/>
</dbReference>
<organism evidence="2 4">
    <name type="scientific">Colwellia hornerae</name>
    <dbReference type="NCBI Taxonomy" id="89402"/>
    <lineage>
        <taxon>Bacteria</taxon>
        <taxon>Pseudomonadati</taxon>
        <taxon>Pseudomonadota</taxon>
        <taxon>Gammaproteobacteria</taxon>
        <taxon>Alteromonadales</taxon>
        <taxon>Colwelliaceae</taxon>
        <taxon>Colwellia</taxon>
    </lineage>
</organism>
<name>A0A5C6QRI9_9GAMM</name>
<comment type="caution">
    <text evidence="2">The sequence shown here is derived from an EMBL/GenBank/DDBJ whole genome shotgun (WGS) entry which is preliminary data.</text>
</comment>
<accession>A0A5C6QRI9</accession>
<gene>
    <name evidence="1" type="ORF">ESZ26_01730</name>
    <name evidence="2" type="ORF">ESZ27_01340</name>
</gene>
<dbReference type="EMBL" id="VOLR01000002">
    <property type="protein sequence ID" value="TWX62578.1"/>
    <property type="molecule type" value="Genomic_DNA"/>
</dbReference>
<dbReference type="Proteomes" id="UP000321917">
    <property type="component" value="Unassembled WGS sequence"/>
</dbReference>
<reference evidence="2 4" key="1">
    <citation type="submission" date="2019-07" db="EMBL/GenBank/DDBJ databases">
        <title>Genomes of sea-ice associated Colwellia species.</title>
        <authorList>
            <person name="Bowman J.P."/>
        </authorList>
    </citation>
    <scope>NUCLEOTIDE SEQUENCE [LARGE SCALE GENOMIC DNA]</scope>
    <source>
        <strain evidence="1 3">ACAM 607</strain>
        <strain evidence="2 4">IC036</strain>
    </source>
</reference>
<dbReference type="InterPro" id="IPR030852">
    <property type="entry name" value="RcsF"/>
</dbReference>